<protein>
    <submittedName>
        <fullName evidence="2">Uncharacterized protein</fullName>
    </submittedName>
</protein>
<dbReference type="EMBL" id="JBHUMA010000004">
    <property type="protein sequence ID" value="MFD2598435.1"/>
    <property type="molecule type" value="Genomic_DNA"/>
</dbReference>
<sequence length="72" mass="8076">MKYSIVALFILSLLSVCFLSLNYIWDWFAIDYSQVMKLTFSALILLLAITGLAMIFSGANSKNPNQPNVGKR</sequence>
<keyword evidence="1" id="KW-0812">Transmembrane</keyword>
<comment type="caution">
    <text evidence="2">The sequence shown here is derived from an EMBL/GenBank/DDBJ whole genome shotgun (WGS) entry which is preliminary data.</text>
</comment>
<name>A0ABW5NHN8_9SPHI</name>
<gene>
    <name evidence="2" type="ORF">ACFSQ3_05670</name>
</gene>
<keyword evidence="1" id="KW-1133">Transmembrane helix</keyword>
<evidence type="ECO:0000313" key="3">
    <source>
        <dbReference type="Proteomes" id="UP001597393"/>
    </source>
</evidence>
<evidence type="ECO:0000256" key="1">
    <source>
        <dbReference type="SAM" id="Phobius"/>
    </source>
</evidence>
<keyword evidence="1" id="KW-0472">Membrane</keyword>
<organism evidence="2 3">
    <name type="scientific">Sphingobacterium corticis</name>
    <dbReference type="NCBI Taxonomy" id="1812823"/>
    <lineage>
        <taxon>Bacteria</taxon>
        <taxon>Pseudomonadati</taxon>
        <taxon>Bacteroidota</taxon>
        <taxon>Sphingobacteriia</taxon>
        <taxon>Sphingobacteriales</taxon>
        <taxon>Sphingobacteriaceae</taxon>
        <taxon>Sphingobacterium</taxon>
    </lineage>
</organism>
<dbReference type="RefSeq" id="WP_380868320.1">
    <property type="nucleotide sequence ID" value="NZ_JBHUMA010000004.1"/>
</dbReference>
<proteinExistence type="predicted"/>
<accession>A0ABW5NHN8</accession>
<reference evidence="3" key="1">
    <citation type="journal article" date="2019" name="Int. J. Syst. Evol. Microbiol.">
        <title>The Global Catalogue of Microorganisms (GCM) 10K type strain sequencing project: providing services to taxonomists for standard genome sequencing and annotation.</title>
        <authorList>
            <consortium name="The Broad Institute Genomics Platform"/>
            <consortium name="The Broad Institute Genome Sequencing Center for Infectious Disease"/>
            <person name="Wu L."/>
            <person name="Ma J."/>
        </authorList>
    </citation>
    <scope>NUCLEOTIDE SEQUENCE [LARGE SCALE GENOMIC DNA]</scope>
    <source>
        <strain evidence="3">KCTC 42248</strain>
    </source>
</reference>
<feature type="transmembrane region" description="Helical" evidence="1">
    <location>
        <begin position="35"/>
        <end position="56"/>
    </location>
</feature>
<dbReference type="Proteomes" id="UP001597393">
    <property type="component" value="Unassembled WGS sequence"/>
</dbReference>
<evidence type="ECO:0000313" key="2">
    <source>
        <dbReference type="EMBL" id="MFD2598435.1"/>
    </source>
</evidence>
<keyword evidence="3" id="KW-1185">Reference proteome</keyword>